<evidence type="ECO:0000256" key="3">
    <source>
        <dbReference type="ARBA" id="ARBA00022490"/>
    </source>
</evidence>
<keyword evidence="3" id="KW-0963">Cytoplasm</keyword>
<dbReference type="GO" id="GO:0005634">
    <property type="term" value="C:nucleus"/>
    <property type="evidence" value="ECO:0007669"/>
    <property type="project" value="UniProtKB-SubCell"/>
</dbReference>
<keyword evidence="9" id="KW-0472">Membrane</keyword>
<evidence type="ECO:0000256" key="9">
    <source>
        <dbReference type="SAM" id="Phobius"/>
    </source>
</evidence>
<dbReference type="SUPFAM" id="SSF81296">
    <property type="entry name" value="E set domains"/>
    <property type="match status" value="1"/>
</dbReference>
<evidence type="ECO:0000256" key="5">
    <source>
        <dbReference type="ARBA" id="ARBA00023015"/>
    </source>
</evidence>
<dbReference type="Pfam" id="PF16179">
    <property type="entry name" value="RHD_dimer"/>
    <property type="match status" value="1"/>
</dbReference>
<evidence type="ECO:0000313" key="12">
    <source>
        <dbReference type="EnsemblMetazoa" id="CapteP175869"/>
    </source>
</evidence>
<dbReference type="Proteomes" id="UP000014760">
    <property type="component" value="Unassembled WGS sequence"/>
</dbReference>
<keyword evidence="9" id="KW-0812">Transmembrane</keyword>
<dbReference type="InterPro" id="IPR008967">
    <property type="entry name" value="p53-like_TF_DNA-bd_sf"/>
</dbReference>
<keyword evidence="7" id="KW-0804">Transcription</keyword>
<reference evidence="12" key="3">
    <citation type="submission" date="2015-06" db="UniProtKB">
        <authorList>
            <consortium name="EnsemblMetazoa"/>
        </authorList>
    </citation>
    <scope>IDENTIFICATION</scope>
</reference>
<dbReference type="EnsemblMetazoa" id="CapteT175869">
    <property type="protein sequence ID" value="CapteP175869"/>
    <property type="gene ID" value="CapteG175869"/>
</dbReference>
<dbReference type="SMART" id="SM00429">
    <property type="entry name" value="IPT"/>
    <property type="match status" value="1"/>
</dbReference>
<evidence type="ECO:0000256" key="4">
    <source>
        <dbReference type="ARBA" id="ARBA00022553"/>
    </source>
</evidence>
<dbReference type="FunFam" id="2.60.40.340:FF:000002">
    <property type="entry name" value="Nuclear factor of activated T-cells 5, tonicity-responsive"/>
    <property type="match status" value="1"/>
</dbReference>
<dbReference type="OrthoDB" id="5346094at2759"/>
<keyword evidence="9" id="KW-1133">Transmembrane helix</keyword>
<evidence type="ECO:0000256" key="2">
    <source>
        <dbReference type="ARBA" id="ARBA00004496"/>
    </source>
</evidence>
<feature type="domain" description="RHD" evidence="10">
    <location>
        <begin position="1"/>
        <end position="174"/>
    </location>
</feature>
<dbReference type="GO" id="GO:0000978">
    <property type="term" value="F:RNA polymerase II cis-regulatory region sequence-specific DNA binding"/>
    <property type="evidence" value="ECO:0007669"/>
    <property type="project" value="TreeGrafter"/>
</dbReference>
<evidence type="ECO:0000313" key="11">
    <source>
        <dbReference type="EMBL" id="ELT87926.1"/>
    </source>
</evidence>
<evidence type="ECO:0000313" key="13">
    <source>
        <dbReference type="Proteomes" id="UP000014760"/>
    </source>
</evidence>
<dbReference type="HOGENOM" id="CLU_066088_0_0_1"/>
<gene>
    <name evidence="11" type="ORF">CAPTEDRAFT_175869</name>
</gene>
<dbReference type="SUPFAM" id="SSF49417">
    <property type="entry name" value="p53-like transcription factors"/>
    <property type="match status" value="1"/>
</dbReference>
<dbReference type="PANTHER" id="PTHR12533:SF7">
    <property type="entry name" value="NFAT NUCLEAR FACTOR, ISOFORM B"/>
    <property type="match status" value="1"/>
</dbReference>
<dbReference type="OMA" id="FREYRND"/>
<proteinExistence type="predicted"/>
<comment type="subcellular location">
    <subcellularLocation>
        <location evidence="2">Cytoplasm</location>
    </subcellularLocation>
    <subcellularLocation>
        <location evidence="1">Nucleus</location>
    </subcellularLocation>
</comment>
<evidence type="ECO:0000259" key="10">
    <source>
        <dbReference type="PROSITE" id="PS50254"/>
    </source>
</evidence>
<reference evidence="13" key="1">
    <citation type="submission" date="2012-12" db="EMBL/GenBank/DDBJ databases">
        <authorList>
            <person name="Hellsten U."/>
            <person name="Grimwood J."/>
            <person name="Chapman J.A."/>
            <person name="Shapiro H."/>
            <person name="Aerts A."/>
            <person name="Otillar R.P."/>
            <person name="Terry A.Y."/>
            <person name="Boore J.L."/>
            <person name="Simakov O."/>
            <person name="Marletaz F."/>
            <person name="Cho S.-J."/>
            <person name="Edsinger-Gonzales E."/>
            <person name="Havlak P."/>
            <person name="Kuo D.-H."/>
            <person name="Larsson T."/>
            <person name="Lv J."/>
            <person name="Arendt D."/>
            <person name="Savage R."/>
            <person name="Osoegawa K."/>
            <person name="de Jong P."/>
            <person name="Lindberg D.R."/>
            <person name="Seaver E.C."/>
            <person name="Weisblat D.A."/>
            <person name="Putnam N.H."/>
            <person name="Grigoriev I.V."/>
            <person name="Rokhsar D.S."/>
        </authorList>
    </citation>
    <scope>NUCLEOTIDE SEQUENCE</scope>
    <source>
        <strain evidence="13">I ESC-2004</strain>
    </source>
</reference>
<organism evidence="11">
    <name type="scientific">Capitella teleta</name>
    <name type="common">Polychaete worm</name>
    <dbReference type="NCBI Taxonomy" id="283909"/>
    <lineage>
        <taxon>Eukaryota</taxon>
        <taxon>Metazoa</taxon>
        <taxon>Spiralia</taxon>
        <taxon>Lophotrochozoa</taxon>
        <taxon>Annelida</taxon>
        <taxon>Polychaeta</taxon>
        <taxon>Sedentaria</taxon>
        <taxon>Scolecida</taxon>
        <taxon>Capitellidae</taxon>
        <taxon>Capitella</taxon>
    </lineage>
</organism>
<evidence type="ECO:0000256" key="6">
    <source>
        <dbReference type="ARBA" id="ARBA00023125"/>
    </source>
</evidence>
<evidence type="ECO:0000256" key="1">
    <source>
        <dbReference type="ARBA" id="ARBA00004123"/>
    </source>
</evidence>
<evidence type="ECO:0000256" key="8">
    <source>
        <dbReference type="ARBA" id="ARBA00023242"/>
    </source>
</evidence>
<name>R7T4V0_CAPTE</name>
<dbReference type="GO" id="GO:0000981">
    <property type="term" value="F:DNA-binding transcription factor activity, RNA polymerase II-specific"/>
    <property type="evidence" value="ECO:0007669"/>
    <property type="project" value="TreeGrafter"/>
</dbReference>
<sequence length="304" mass="34027">MLPFPWKNSKYELQILSQPEDQHRARYLTEGSRGAVKDITGQSHPMIKINGYDKPVVLQIFIGTDAGKVKPHGFYQACKVSGKNSTPCSQKDIQGTTVIEIQLEPGTDMTALVDCVGILKLRNADVEQRTKLCRSKKKSTKARMVFRVNVPKGDGFYDTLQIASTPILCTQPAGAPEVSKMSMEEGSVEGNQELFIIGKNFMKGTGVFFEETHGSTLTWSKEAELDTDYFQTTHLICKVPPYHDQGVFHNVSVDIVVRSSGKSSDPVPFTYKSSEFVLFQILPFFLFPVFLSYDPSFLNFFLLL</sequence>
<keyword evidence="5" id="KW-0805">Transcription regulation</keyword>
<dbReference type="EMBL" id="AMQN01015610">
    <property type="status" value="NOT_ANNOTATED_CDS"/>
    <property type="molecule type" value="Genomic_DNA"/>
</dbReference>
<keyword evidence="6" id="KW-0238">DNA-binding</keyword>
<dbReference type="InterPro" id="IPR008366">
    <property type="entry name" value="NFAT"/>
</dbReference>
<keyword evidence="13" id="KW-1185">Reference proteome</keyword>
<dbReference type="InterPro" id="IPR002909">
    <property type="entry name" value="IPT_dom"/>
</dbReference>
<dbReference type="PROSITE" id="PS50254">
    <property type="entry name" value="REL_2"/>
    <property type="match status" value="1"/>
</dbReference>
<keyword evidence="4" id="KW-0597">Phosphoprotein</keyword>
<reference evidence="11 13" key="2">
    <citation type="journal article" date="2013" name="Nature">
        <title>Insights into bilaterian evolution from three spiralian genomes.</title>
        <authorList>
            <person name="Simakov O."/>
            <person name="Marletaz F."/>
            <person name="Cho S.J."/>
            <person name="Edsinger-Gonzales E."/>
            <person name="Havlak P."/>
            <person name="Hellsten U."/>
            <person name="Kuo D.H."/>
            <person name="Larsson T."/>
            <person name="Lv J."/>
            <person name="Arendt D."/>
            <person name="Savage R."/>
            <person name="Osoegawa K."/>
            <person name="de Jong P."/>
            <person name="Grimwood J."/>
            <person name="Chapman J.A."/>
            <person name="Shapiro H."/>
            <person name="Aerts A."/>
            <person name="Otillar R.P."/>
            <person name="Terry A.Y."/>
            <person name="Boore J.L."/>
            <person name="Grigoriev I.V."/>
            <person name="Lindberg D.R."/>
            <person name="Seaver E.C."/>
            <person name="Weisblat D.A."/>
            <person name="Putnam N.H."/>
            <person name="Rokhsar D.S."/>
        </authorList>
    </citation>
    <scope>NUCLEOTIDE SEQUENCE</scope>
    <source>
        <strain evidence="11 13">I ESC-2004</strain>
    </source>
</reference>
<dbReference type="GO" id="GO:0005737">
    <property type="term" value="C:cytoplasm"/>
    <property type="evidence" value="ECO:0007669"/>
    <property type="project" value="UniProtKB-SubCell"/>
</dbReference>
<dbReference type="InterPro" id="IPR014756">
    <property type="entry name" value="Ig_E-set"/>
</dbReference>
<dbReference type="GO" id="GO:0005667">
    <property type="term" value="C:transcription regulator complex"/>
    <property type="evidence" value="ECO:0007669"/>
    <property type="project" value="TreeGrafter"/>
</dbReference>
<accession>R7T4V0</accession>
<feature type="transmembrane region" description="Helical" evidence="9">
    <location>
        <begin position="276"/>
        <end position="293"/>
    </location>
</feature>
<dbReference type="STRING" id="283909.R7T4V0"/>
<evidence type="ECO:0000256" key="7">
    <source>
        <dbReference type="ARBA" id="ARBA00023163"/>
    </source>
</evidence>
<dbReference type="InterPro" id="IPR037059">
    <property type="entry name" value="RHD_DNA_bind_dom_sf"/>
</dbReference>
<protein>
    <recommendedName>
        <fullName evidence="10">RHD domain-containing protein</fullName>
    </recommendedName>
</protein>
<dbReference type="Gene3D" id="2.60.40.340">
    <property type="entry name" value="Rel homology domain (RHD), DNA-binding domain"/>
    <property type="match status" value="1"/>
</dbReference>
<dbReference type="EMBL" id="KB312069">
    <property type="protein sequence ID" value="ELT87926.1"/>
    <property type="molecule type" value="Genomic_DNA"/>
</dbReference>
<dbReference type="Pfam" id="PF00554">
    <property type="entry name" value="RHD_DNA_bind"/>
    <property type="match status" value="1"/>
</dbReference>
<dbReference type="InterPro" id="IPR032397">
    <property type="entry name" value="RHD_dimer"/>
</dbReference>
<keyword evidence="8" id="KW-0539">Nucleus</keyword>
<dbReference type="InterPro" id="IPR013783">
    <property type="entry name" value="Ig-like_fold"/>
</dbReference>
<dbReference type="Gene3D" id="2.60.40.10">
    <property type="entry name" value="Immunoglobulins"/>
    <property type="match status" value="1"/>
</dbReference>
<dbReference type="AlphaFoldDB" id="R7T4V0"/>
<dbReference type="PANTHER" id="PTHR12533">
    <property type="entry name" value="NFAT"/>
    <property type="match status" value="1"/>
</dbReference>
<dbReference type="InterPro" id="IPR011539">
    <property type="entry name" value="RHD_DNA_bind_dom"/>
</dbReference>